<dbReference type="PROSITE" id="PS01359">
    <property type="entry name" value="ZF_PHD_1"/>
    <property type="match status" value="1"/>
</dbReference>
<dbReference type="Gene3D" id="3.30.40.10">
    <property type="entry name" value="Zinc/RING finger domain, C3HC4 (zinc finger)"/>
    <property type="match status" value="1"/>
</dbReference>
<name>A0A6G1CKV8_9ORYZ</name>
<proteinExistence type="predicted"/>
<evidence type="ECO:0000256" key="8">
    <source>
        <dbReference type="ARBA" id="ARBA00038920"/>
    </source>
</evidence>
<dbReference type="Pfam" id="PF07992">
    <property type="entry name" value="Pyr_redox_2"/>
    <property type="match status" value="1"/>
</dbReference>
<evidence type="ECO:0000256" key="2">
    <source>
        <dbReference type="ARBA" id="ARBA00022630"/>
    </source>
</evidence>
<dbReference type="PROSITE" id="PS50089">
    <property type="entry name" value="ZF_RING_2"/>
    <property type="match status" value="1"/>
</dbReference>
<evidence type="ECO:0000256" key="5">
    <source>
        <dbReference type="ARBA" id="ARBA00022827"/>
    </source>
</evidence>
<dbReference type="Pfam" id="PF21791">
    <property type="entry name" value="MDHAR3-like_C"/>
    <property type="match status" value="1"/>
</dbReference>
<dbReference type="Proteomes" id="UP000479710">
    <property type="component" value="Unassembled WGS sequence"/>
</dbReference>
<dbReference type="InterPro" id="IPR019786">
    <property type="entry name" value="Zinc_finger_PHD-type_CS"/>
</dbReference>
<dbReference type="InterPro" id="IPR016156">
    <property type="entry name" value="FAD/NAD-linked_Rdtase_dimer_sf"/>
</dbReference>
<dbReference type="Gene3D" id="3.30.390.30">
    <property type="match status" value="1"/>
</dbReference>
<keyword evidence="14" id="KW-1185">Reference proteome</keyword>
<evidence type="ECO:0000313" key="13">
    <source>
        <dbReference type="EMBL" id="KAF0900394.1"/>
    </source>
</evidence>
<keyword evidence="7" id="KW-0520">NAD</keyword>
<evidence type="ECO:0000259" key="12">
    <source>
        <dbReference type="PROSITE" id="PS50089"/>
    </source>
</evidence>
<dbReference type="SUPFAM" id="SSF57850">
    <property type="entry name" value="RING/U-box"/>
    <property type="match status" value="1"/>
</dbReference>
<dbReference type="Gene3D" id="3.50.50.60">
    <property type="entry name" value="FAD/NAD(P)-binding domain"/>
    <property type="match status" value="2"/>
</dbReference>
<dbReference type="InterPro" id="IPR048618">
    <property type="entry name" value="MDHAR3-like_C"/>
</dbReference>
<evidence type="ECO:0000256" key="7">
    <source>
        <dbReference type="ARBA" id="ARBA00023027"/>
    </source>
</evidence>
<keyword evidence="4 10" id="KW-0863">Zinc-finger</keyword>
<dbReference type="SMART" id="SM00184">
    <property type="entry name" value="RING"/>
    <property type="match status" value="1"/>
</dbReference>
<comment type="cofactor">
    <cofactor evidence="1">
        <name>FAD</name>
        <dbReference type="ChEBI" id="CHEBI:57692"/>
    </cofactor>
</comment>
<keyword evidence="11" id="KW-0175">Coiled coil</keyword>
<dbReference type="AlphaFoldDB" id="A0A6G1CKV8"/>
<dbReference type="GO" id="GO:0016656">
    <property type="term" value="F:monodehydroascorbate reductase (NADH) activity"/>
    <property type="evidence" value="ECO:0007669"/>
    <property type="project" value="UniProtKB-EC"/>
</dbReference>
<dbReference type="PRINTS" id="PR00368">
    <property type="entry name" value="FADPNR"/>
</dbReference>
<feature type="coiled-coil region" evidence="11">
    <location>
        <begin position="118"/>
        <end position="166"/>
    </location>
</feature>
<dbReference type="SUPFAM" id="SSF51905">
    <property type="entry name" value="FAD/NAD(P)-binding domain"/>
    <property type="match status" value="1"/>
</dbReference>
<evidence type="ECO:0000256" key="11">
    <source>
        <dbReference type="SAM" id="Coils"/>
    </source>
</evidence>
<dbReference type="Pfam" id="PF13639">
    <property type="entry name" value="zf-RING_2"/>
    <property type="match status" value="1"/>
</dbReference>
<evidence type="ECO:0000256" key="1">
    <source>
        <dbReference type="ARBA" id="ARBA00001974"/>
    </source>
</evidence>
<keyword evidence="3" id="KW-0479">Metal-binding</keyword>
<evidence type="ECO:0000313" key="14">
    <source>
        <dbReference type="Proteomes" id="UP000479710"/>
    </source>
</evidence>
<protein>
    <recommendedName>
        <fullName evidence="8">monodehydroascorbate reductase (NADH)</fullName>
        <ecNumber evidence="8">1.6.5.4</ecNumber>
    </recommendedName>
</protein>
<dbReference type="PANTHER" id="PTHR47344:SF1">
    <property type="entry name" value="RING ZINC FINGER PROTEIN-RELATED"/>
    <property type="match status" value="1"/>
</dbReference>
<dbReference type="EMBL" id="SPHZ02000009">
    <property type="protein sequence ID" value="KAF0900394.1"/>
    <property type="molecule type" value="Genomic_DNA"/>
</dbReference>
<feature type="coiled-coil region" evidence="11">
    <location>
        <begin position="248"/>
        <end position="282"/>
    </location>
</feature>
<dbReference type="InterPro" id="IPR013083">
    <property type="entry name" value="Znf_RING/FYVE/PHD"/>
</dbReference>
<evidence type="ECO:0000256" key="10">
    <source>
        <dbReference type="PROSITE-ProRule" id="PRU00175"/>
    </source>
</evidence>
<comment type="catalytic activity">
    <reaction evidence="9">
        <text>2 monodehydro-L-ascorbate radical + NADH + H(+) = 2 L-ascorbate + NAD(+)</text>
        <dbReference type="Rhea" id="RHEA:14581"/>
        <dbReference type="ChEBI" id="CHEBI:15378"/>
        <dbReference type="ChEBI" id="CHEBI:38290"/>
        <dbReference type="ChEBI" id="CHEBI:57540"/>
        <dbReference type="ChEBI" id="CHEBI:57945"/>
        <dbReference type="ChEBI" id="CHEBI:59513"/>
        <dbReference type="EC" id="1.6.5.4"/>
    </reaction>
</comment>
<dbReference type="GO" id="GO:0008270">
    <property type="term" value="F:zinc ion binding"/>
    <property type="evidence" value="ECO:0007669"/>
    <property type="project" value="UniProtKB-KW"/>
</dbReference>
<dbReference type="InterPro" id="IPR036188">
    <property type="entry name" value="FAD/NAD-bd_sf"/>
</dbReference>
<organism evidence="13 14">
    <name type="scientific">Oryza meyeriana var. granulata</name>
    <dbReference type="NCBI Taxonomy" id="110450"/>
    <lineage>
        <taxon>Eukaryota</taxon>
        <taxon>Viridiplantae</taxon>
        <taxon>Streptophyta</taxon>
        <taxon>Embryophyta</taxon>
        <taxon>Tracheophyta</taxon>
        <taxon>Spermatophyta</taxon>
        <taxon>Magnoliopsida</taxon>
        <taxon>Liliopsida</taxon>
        <taxon>Poales</taxon>
        <taxon>Poaceae</taxon>
        <taxon>BOP clade</taxon>
        <taxon>Oryzoideae</taxon>
        <taxon>Oryzeae</taxon>
        <taxon>Oryzinae</taxon>
        <taxon>Oryza</taxon>
        <taxon>Oryza meyeriana</taxon>
    </lineage>
</organism>
<evidence type="ECO:0000256" key="3">
    <source>
        <dbReference type="ARBA" id="ARBA00022723"/>
    </source>
</evidence>
<evidence type="ECO:0000256" key="9">
    <source>
        <dbReference type="ARBA" id="ARBA00048948"/>
    </source>
</evidence>
<reference evidence="13 14" key="1">
    <citation type="submission" date="2019-11" db="EMBL/GenBank/DDBJ databases">
        <title>Whole genome sequence of Oryza granulata.</title>
        <authorList>
            <person name="Li W."/>
        </authorList>
    </citation>
    <scope>NUCLEOTIDE SEQUENCE [LARGE SCALE GENOMIC DNA]</scope>
    <source>
        <strain evidence="14">cv. Menghai</strain>
        <tissue evidence="13">Leaf</tissue>
    </source>
</reference>
<evidence type="ECO:0000256" key="6">
    <source>
        <dbReference type="ARBA" id="ARBA00022833"/>
    </source>
</evidence>
<sequence length="905" mass="98566">MTAAAWPVCTICYEDLRPLSDQHLHCLPACGHVFHALCLEQWLEYCPGGKKKLTCPICKQPCGAAHPPTRLYFQSTGACPTQACSPSRQEPDGGADPEELAAEVARLEQKAASLGKVLEEQRDGIQKLNAEVAKWREKAAAAEAMREAVRREKECVQQLLNAKTEELSSKTSECGKLQEKSLALAKELAALKLSTDMNLQEEEILKLASLGNHGNPANAVDVLTRSLALRNKSYKELMIQCNVLGRSESRSQQRFEKAKELIKKLKARVQDLEKELEEKQNGLIRDLRSAKKFKADQTNSGNNGFSSLAGSGNHTMKLDEVILDPCNRTGPSPVAKSDLNIKDNMDNKHADVIDLDADDSVFQDEHKIGLSAKPFGNCGITESKFCHVITTGPEELELSAWFPSLEVAVVLRRKAAEMASTAAASSQGYCSWVLRQRGLGLCGGRAVPVTPRRRFSVSAAAGFDNENREYVIVGGGNAAGYAARTFVEHGMADGRLCIISKEAYPPYERPALTKGYLFPPEKKPARLPGFHTCVGSGGQRQTAEWYKENGIEVLYEDPVVAFDGKTQTLKTSSGKILKYGSLIISTGCEASRLPAKIGGHMPGVHYIRDVADADSLVSSLGRAKKVVVIGGGYIGMEVAAAACGWNLDTTIIFPEDHIMPRLFTPSLAKKYEELYQQNGVKFIKGALIDKLEAGSDGRVSSAVLKDGSVVEADTVIVGIGARPVIGPFEAVGVNAKVGGIEVDSLFRTSIPGIFAIGDVAAFPLKMYDRITRVEHVDHARKSAHHCVEALLTSHTKPYDYLPYFYSRVFEYEGSSRKVWWQFYGDNVGETIEVGSFDPKIATFWIDSDSRLKGVFLESGSSEEFSLLPQLAKSQPVVDKAKLKSATSVEDALEIARSSLQSGASV</sequence>
<dbReference type="OrthoDB" id="432169at2759"/>
<gene>
    <name evidence="13" type="ORF">E2562_031586</name>
</gene>
<keyword evidence="5" id="KW-0274">FAD</keyword>
<dbReference type="EC" id="1.6.5.4" evidence="8"/>
<accession>A0A6G1CKV8</accession>
<comment type="caution">
    <text evidence="13">The sequence shown here is derived from an EMBL/GenBank/DDBJ whole genome shotgun (WGS) entry which is preliminary data.</text>
</comment>
<keyword evidence="2" id="KW-0285">Flavoprotein</keyword>
<dbReference type="PRINTS" id="PR00411">
    <property type="entry name" value="PNDRDTASEI"/>
</dbReference>
<evidence type="ECO:0000256" key="4">
    <source>
        <dbReference type="ARBA" id="ARBA00022771"/>
    </source>
</evidence>
<keyword evidence="6" id="KW-0862">Zinc</keyword>
<dbReference type="PANTHER" id="PTHR47344">
    <property type="entry name" value="RING ZINC FINGER PROTEIN-RELATED"/>
    <property type="match status" value="1"/>
</dbReference>
<dbReference type="InterPro" id="IPR001841">
    <property type="entry name" value="Znf_RING"/>
</dbReference>
<feature type="domain" description="RING-type" evidence="12">
    <location>
        <begin position="9"/>
        <end position="59"/>
    </location>
</feature>
<dbReference type="InterPro" id="IPR023753">
    <property type="entry name" value="FAD/NAD-binding_dom"/>
</dbReference>